<keyword evidence="1 4" id="KW-0349">Heme</keyword>
<comment type="caution">
    <text evidence="6">The sequence shown here is derived from an EMBL/GenBank/DDBJ whole genome shotgun (WGS) entry which is preliminary data.</text>
</comment>
<dbReference type="GO" id="GO:0005506">
    <property type="term" value="F:iron ion binding"/>
    <property type="evidence" value="ECO:0007669"/>
    <property type="project" value="InterPro"/>
</dbReference>
<dbReference type="PRINTS" id="PR00385">
    <property type="entry name" value="P450"/>
</dbReference>
<gene>
    <name evidence="6" type="ORF">QQS21_001963</name>
</gene>
<evidence type="ECO:0000256" key="4">
    <source>
        <dbReference type="PIRSR" id="PIRSR602401-1"/>
    </source>
</evidence>
<dbReference type="InterPro" id="IPR050121">
    <property type="entry name" value="Cytochrome_P450_monoxygenase"/>
</dbReference>
<evidence type="ECO:0000313" key="7">
    <source>
        <dbReference type="Proteomes" id="UP001251528"/>
    </source>
</evidence>
<dbReference type="AlphaFoldDB" id="A0AAJ0FXQ5"/>
<dbReference type="InterPro" id="IPR036396">
    <property type="entry name" value="Cyt_P450_sf"/>
</dbReference>
<keyword evidence="5" id="KW-1133">Transmembrane helix</keyword>
<evidence type="ECO:0000256" key="3">
    <source>
        <dbReference type="ARBA" id="ARBA00023004"/>
    </source>
</evidence>
<evidence type="ECO:0000256" key="2">
    <source>
        <dbReference type="ARBA" id="ARBA00022723"/>
    </source>
</evidence>
<organism evidence="6 7">
    <name type="scientific">Conoideocrella luteorostrata</name>
    <dbReference type="NCBI Taxonomy" id="1105319"/>
    <lineage>
        <taxon>Eukaryota</taxon>
        <taxon>Fungi</taxon>
        <taxon>Dikarya</taxon>
        <taxon>Ascomycota</taxon>
        <taxon>Pezizomycotina</taxon>
        <taxon>Sordariomycetes</taxon>
        <taxon>Hypocreomycetidae</taxon>
        <taxon>Hypocreales</taxon>
        <taxon>Clavicipitaceae</taxon>
        <taxon>Conoideocrella</taxon>
    </lineage>
</organism>
<keyword evidence="3 4" id="KW-0408">Iron</keyword>
<evidence type="ECO:0008006" key="8">
    <source>
        <dbReference type="Google" id="ProtNLM"/>
    </source>
</evidence>
<name>A0AAJ0FXQ5_9HYPO</name>
<evidence type="ECO:0000313" key="6">
    <source>
        <dbReference type="EMBL" id="KAK2611998.1"/>
    </source>
</evidence>
<dbReference type="Proteomes" id="UP001251528">
    <property type="component" value="Unassembled WGS sequence"/>
</dbReference>
<evidence type="ECO:0000256" key="5">
    <source>
        <dbReference type="SAM" id="Phobius"/>
    </source>
</evidence>
<dbReference type="PRINTS" id="PR00463">
    <property type="entry name" value="EP450I"/>
</dbReference>
<dbReference type="Gene3D" id="1.10.630.10">
    <property type="entry name" value="Cytochrome P450"/>
    <property type="match status" value="1"/>
</dbReference>
<dbReference type="GO" id="GO:0016705">
    <property type="term" value="F:oxidoreductase activity, acting on paired donors, with incorporation or reduction of molecular oxygen"/>
    <property type="evidence" value="ECO:0007669"/>
    <property type="project" value="InterPro"/>
</dbReference>
<protein>
    <recommendedName>
        <fullName evidence="8">Cytochrome P450</fullName>
    </recommendedName>
</protein>
<feature type="transmembrane region" description="Helical" evidence="5">
    <location>
        <begin position="13"/>
        <end position="32"/>
    </location>
</feature>
<dbReference type="PANTHER" id="PTHR24305">
    <property type="entry name" value="CYTOCHROME P450"/>
    <property type="match status" value="1"/>
</dbReference>
<keyword evidence="7" id="KW-1185">Reference proteome</keyword>
<evidence type="ECO:0000256" key="1">
    <source>
        <dbReference type="ARBA" id="ARBA00022617"/>
    </source>
</evidence>
<dbReference type="GO" id="GO:0020037">
    <property type="term" value="F:heme binding"/>
    <property type="evidence" value="ECO:0007669"/>
    <property type="project" value="InterPro"/>
</dbReference>
<comment type="cofactor">
    <cofactor evidence="4">
        <name>heme</name>
        <dbReference type="ChEBI" id="CHEBI:30413"/>
    </cofactor>
</comment>
<sequence length="514" mass="59172">MEALSVFWQISRYAAQALLFLLLASGSYNLLLHPLRKYPGPFLAKITDGYNAFAAVRKRNHLVAYQNFQRYGPVVRHAPNRLLFNTVTAVHDIYLNPRVTKGQAYRNSQLRAKFPSVLNALDRDQHRRKRKYIAQPISERFMQKFEPTMQTEIDIFLQKIHTACKTGQIMNLSEHCQRLSFDIVGQLGFGYPFRTQMDNKYRYISRIMEAMSWRISTYMQWPLLRMIETVMLLLNVSEFIDFDNAIKTMIKARTEKKKDAHFDMWSVLADHIGQGEGELLPGEVWPEAILFIIAGGSTTSTAMSSVFFYLSRNRRCYEALVTEIRSTFSEFSAIKASNGLHKCKYLRACIDESLRMAPASLTSLWREQDPKDESGKPLIVDGNVIPRGTQVAISMYSLFHNDHYFPDPFEFKPERWLDTANQTEQEKASQATMRKAFVPFLIGDRACAGKAMGYQEVSLVIAQTLWLFDFEVAPGKAGELGSRSERPDEYDLKDIFIASHQGPNLIFRERNVER</sequence>
<keyword evidence="5" id="KW-0472">Membrane</keyword>
<keyword evidence="5" id="KW-0812">Transmembrane</keyword>
<dbReference type="Pfam" id="PF00067">
    <property type="entry name" value="p450"/>
    <property type="match status" value="1"/>
</dbReference>
<dbReference type="InterPro" id="IPR001128">
    <property type="entry name" value="Cyt_P450"/>
</dbReference>
<dbReference type="EMBL" id="JASWJB010000022">
    <property type="protein sequence ID" value="KAK2611998.1"/>
    <property type="molecule type" value="Genomic_DNA"/>
</dbReference>
<dbReference type="SUPFAM" id="SSF48264">
    <property type="entry name" value="Cytochrome P450"/>
    <property type="match status" value="1"/>
</dbReference>
<proteinExistence type="predicted"/>
<accession>A0AAJ0FXQ5</accession>
<keyword evidence="2 4" id="KW-0479">Metal-binding</keyword>
<dbReference type="GO" id="GO:0004497">
    <property type="term" value="F:monooxygenase activity"/>
    <property type="evidence" value="ECO:0007669"/>
    <property type="project" value="InterPro"/>
</dbReference>
<reference evidence="6" key="1">
    <citation type="submission" date="2023-06" db="EMBL/GenBank/DDBJ databases">
        <title>Conoideocrella luteorostrata (Hypocreales: Clavicipitaceae), a potential biocontrol fungus for elongate hemlock scale in United States Christmas tree production areas.</title>
        <authorList>
            <person name="Barrett H."/>
            <person name="Lovett B."/>
            <person name="Macias A.M."/>
            <person name="Stajich J.E."/>
            <person name="Kasson M.T."/>
        </authorList>
    </citation>
    <scope>NUCLEOTIDE SEQUENCE</scope>
    <source>
        <strain evidence="6">ARSEF 14590</strain>
    </source>
</reference>
<dbReference type="InterPro" id="IPR002401">
    <property type="entry name" value="Cyt_P450_E_grp-I"/>
</dbReference>
<dbReference type="PANTHER" id="PTHR24305:SF226">
    <property type="entry name" value="CYTOCHROME P450 MONOOXYGENASE"/>
    <property type="match status" value="1"/>
</dbReference>
<feature type="binding site" description="axial binding residue" evidence="4">
    <location>
        <position position="447"/>
    </location>
    <ligand>
        <name>heme</name>
        <dbReference type="ChEBI" id="CHEBI:30413"/>
    </ligand>
    <ligandPart>
        <name>Fe</name>
        <dbReference type="ChEBI" id="CHEBI:18248"/>
    </ligandPart>
</feature>